<dbReference type="InterPro" id="IPR015943">
    <property type="entry name" value="WD40/YVTN_repeat-like_dom_sf"/>
</dbReference>
<reference evidence="2 5" key="1">
    <citation type="submission" date="2021-01" db="EMBL/GenBank/DDBJ databases">
        <title>Sequencing the genomes of 1000 actinobacteria strains.</title>
        <authorList>
            <person name="Klenk H.-P."/>
        </authorList>
    </citation>
    <scope>NUCLEOTIDE SEQUENCE [LARGE SCALE GENOMIC DNA]</scope>
    <source>
        <strain evidence="2 5">DSM 44581</strain>
    </source>
</reference>
<evidence type="ECO:0000256" key="1">
    <source>
        <dbReference type="SAM" id="Phobius"/>
    </source>
</evidence>
<sequence>MTDPQQPAPTTPRSRLRSTARGLARAALAALALYTAMGSLIVGAVRYHALNPVTVPSLDIGFGALDGREVAIVPYGSDAPAGLLGVPAWLVDLHHAEVAAIDLDTREELWRTGISTGRESRQAVVVAVGDRLAYVADHLGLAVLDLRTGDVVARGAGLAGLGGAYLASRTAYAYDADERAVVALTARGEVLAIPLDDIAARPAGESTAARWRDRLNLDDDRRPLAATESEDVPESIALPGRADRDLVVENSTHGSALRVVDRATGRVEHTYNSADGVRNAVVSPRGRVVVLTADEVDGVLLGSLVVVTADGIHGCPVGDVDFIGF</sequence>
<evidence type="ECO:0000313" key="5">
    <source>
        <dbReference type="Proteomes" id="UP001195724"/>
    </source>
</evidence>
<dbReference type="EMBL" id="CP072788">
    <property type="protein sequence ID" value="QTR04285.1"/>
    <property type="molecule type" value="Genomic_DNA"/>
</dbReference>
<evidence type="ECO:0000313" key="3">
    <source>
        <dbReference type="EMBL" id="QTR04285.1"/>
    </source>
</evidence>
<dbReference type="SUPFAM" id="SSF50998">
    <property type="entry name" value="Quinoprotein alcohol dehydrogenase-like"/>
    <property type="match status" value="1"/>
</dbReference>
<keyword evidence="5" id="KW-1185">Reference proteome</keyword>
<dbReference type="RefSeq" id="WP_204841086.1">
    <property type="nucleotide sequence ID" value="NZ_JAFBCL010000001.1"/>
</dbReference>
<dbReference type="NCBIfam" id="NF041516">
    <property type="entry name" value="PA2928_fam"/>
    <property type="match status" value="1"/>
</dbReference>
<dbReference type="AlphaFoldDB" id="A0A8T8I0B8"/>
<dbReference type="EMBL" id="JAFBCL010000001">
    <property type="protein sequence ID" value="MBM7810067.1"/>
    <property type="molecule type" value="Genomic_DNA"/>
</dbReference>
<keyword evidence="1" id="KW-0472">Membrane</keyword>
<dbReference type="InterPro" id="IPR048161">
    <property type="entry name" value="PA2928-like"/>
</dbReference>
<keyword evidence="1" id="KW-0812">Transmembrane</keyword>
<accession>A0A8T8I0B8</accession>
<feature type="transmembrane region" description="Helical" evidence="1">
    <location>
        <begin position="23"/>
        <end position="45"/>
    </location>
</feature>
<dbReference type="InterPro" id="IPR011047">
    <property type="entry name" value="Quinoprotein_ADH-like_sf"/>
</dbReference>
<reference evidence="3" key="2">
    <citation type="submission" date="2021-04" db="EMBL/GenBank/DDBJ databases">
        <title>Saccharothrix algeriensis WGS.</title>
        <authorList>
            <person name="Stuskova K."/>
            <person name="Hakalova E."/>
            <person name="Tebbal A.B."/>
            <person name="Eichmeier A."/>
        </authorList>
    </citation>
    <scope>NUCLEOTIDE SEQUENCE</scope>
    <source>
        <strain evidence="3">NRRL B-24137</strain>
    </source>
</reference>
<evidence type="ECO:0000313" key="4">
    <source>
        <dbReference type="Proteomes" id="UP000671828"/>
    </source>
</evidence>
<organism evidence="3 4">
    <name type="scientific">Saccharothrix algeriensis</name>
    <dbReference type="NCBI Taxonomy" id="173560"/>
    <lineage>
        <taxon>Bacteria</taxon>
        <taxon>Bacillati</taxon>
        <taxon>Actinomycetota</taxon>
        <taxon>Actinomycetes</taxon>
        <taxon>Pseudonocardiales</taxon>
        <taxon>Pseudonocardiaceae</taxon>
        <taxon>Saccharothrix</taxon>
    </lineage>
</organism>
<dbReference type="Proteomes" id="UP000671828">
    <property type="component" value="Chromosome"/>
</dbReference>
<protein>
    <submittedName>
        <fullName evidence="3">Uncharacterized protein</fullName>
    </submittedName>
</protein>
<dbReference type="Proteomes" id="UP001195724">
    <property type="component" value="Unassembled WGS sequence"/>
</dbReference>
<dbReference type="Gene3D" id="2.130.10.10">
    <property type="entry name" value="YVTN repeat-like/Quinoprotein amine dehydrogenase"/>
    <property type="match status" value="1"/>
</dbReference>
<evidence type="ECO:0000313" key="2">
    <source>
        <dbReference type="EMBL" id="MBM7810067.1"/>
    </source>
</evidence>
<keyword evidence="1" id="KW-1133">Transmembrane helix</keyword>
<proteinExistence type="predicted"/>
<name>A0A8T8I0B8_9PSEU</name>
<gene>
    <name evidence="3" type="ORF">J7S33_04955</name>
    <name evidence="2" type="ORF">JOE68_000932</name>
</gene>